<evidence type="ECO:0000256" key="5">
    <source>
        <dbReference type="SAM" id="Phobius"/>
    </source>
</evidence>
<dbReference type="CDD" id="cd07018">
    <property type="entry name" value="S49_SppA_67K_type"/>
    <property type="match status" value="1"/>
</dbReference>
<dbReference type="SUPFAM" id="SSF52096">
    <property type="entry name" value="ClpP/crotonase"/>
    <property type="match status" value="2"/>
</dbReference>
<dbReference type="InterPro" id="IPR002142">
    <property type="entry name" value="Peptidase_S49"/>
</dbReference>
<keyword evidence="8" id="KW-1185">Reference proteome</keyword>
<dbReference type="Gene3D" id="6.20.330.10">
    <property type="match status" value="1"/>
</dbReference>
<dbReference type="PANTHER" id="PTHR33209:SF1">
    <property type="entry name" value="PEPTIDASE S49 DOMAIN-CONTAINING PROTEIN"/>
    <property type="match status" value="1"/>
</dbReference>
<feature type="domain" description="Peptidase S49" evidence="6">
    <location>
        <begin position="374"/>
        <end position="521"/>
    </location>
</feature>
<name>A0ABS9DS32_9PROT</name>
<keyword evidence="4" id="KW-0720">Serine protease</keyword>
<evidence type="ECO:0000313" key="7">
    <source>
        <dbReference type="EMBL" id="MCF3945548.1"/>
    </source>
</evidence>
<organism evidence="7 8">
    <name type="scientific">Acidiphilium iwatense</name>
    <dbReference type="NCBI Taxonomy" id="768198"/>
    <lineage>
        <taxon>Bacteria</taxon>
        <taxon>Pseudomonadati</taxon>
        <taxon>Pseudomonadota</taxon>
        <taxon>Alphaproteobacteria</taxon>
        <taxon>Acetobacterales</taxon>
        <taxon>Acidocellaceae</taxon>
        <taxon>Acidiphilium</taxon>
    </lineage>
</organism>
<gene>
    <name evidence="7" type="ORF">L2A60_02465</name>
</gene>
<accession>A0ABS9DS32</accession>
<dbReference type="RefSeq" id="WP_235702788.1">
    <property type="nucleotide sequence ID" value="NZ_JAKGBZ010000003.1"/>
</dbReference>
<comment type="caution">
    <text evidence="7">The sequence shown here is derived from an EMBL/GenBank/DDBJ whole genome shotgun (WGS) entry which is preliminary data.</text>
</comment>
<dbReference type="EMBL" id="JAKGBZ010000003">
    <property type="protein sequence ID" value="MCF3945548.1"/>
    <property type="molecule type" value="Genomic_DNA"/>
</dbReference>
<keyword evidence="5" id="KW-1133">Transmembrane helix</keyword>
<dbReference type="Pfam" id="PF01343">
    <property type="entry name" value="Peptidase_S49"/>
    <property type="match status" value="2"/>
</dbReference>
<comment type="similarity">
    <text evidence="1">Belongs to the peptidase S49 family.</text>
</comment>
<keyword evidence="3" id="KW-0378">Hydrolase</keyword>
<proteinExistence type="inferred from homology"/>
<evidence type="ECO:0000256" key="4">
    <source>
        <dbReference type="ARBA" id="ARBA00022825"/>
    </source>
</evidence>
<evidence type="ECO:0000313" key="8">
    <source>
        <dbReference type="Proteomes" id="UP001521209"/>
    </source>
</evidence>
<dbReference type="CDD" id="cd07023">
    <property type="entry name" value="S49_Sppa_N_C"/>
    <property type="match status" value="1"/>
</dbReference>
<sequence>MSDTRPTRSFPLRVLAVLWGIVKVVVFGLGIILLVLLLLSYGAIRHFQTAEEKPLPEHFALLLNLTRAPPDEAAEPAWLRLSSSARPTLADAIAAIDRAAHDPRVTGLDIELGGNCCSLTTAEELHNAIQRFRDQTGKPAIARAMSFDGVSGLGAYVVASAASSIELSAAGDFGVTGIALQTPFGAGLLKKIGVDAQFEHIGAYKTYPQMYTRSQPSKANLEMLNSLAHSLYASSLAPIAARLHETRAQVKTMLDQAPFSPDQARQDHLVDAVLPLDARIDKFKGKTASLARYIAEAPAPAANATRVALIVAHGDIAAPSARDNPGAIDPRRLAREIAAALDDKNVKAIVLRLDTPGGTVTGSALIGAEVARAAAAHKPLIVSMGGLDASGGYWVSSHGAVLVADPATLTGSIGVLGGKLSFGTLLDRIGVTVTGASRGANALFDSPTTPWTKPQLASLQGMLNQNYQQFVGWVASGRHMSAAQVNAIGQGRVWTGVQAKKRGLVDEIGGYHTAFDAVRAALKLPVHAPLDIVNGNAKPGIHALLVRAFSKASPLGLAQLPPQLRALVALAHLHRLSMPPIEIR</sequence>
<dbReference type="InterPro" id="IPR029045">
    <property type="entry name" value="ClpP/crotonase-like_dom_sf"/>
</dbReference>
<evidence type="ECO:0000256" key="3">
    <source>
        <dbReference type="ARBA" id="ARBA00022801"/>
    </source>
</evidence>
<keyword evidence="5" id="KW-0812">Transmembrane</keyword>
<feature type="transmembrane region" description="Helical" evidence="5">
    <location>
        <begin position="12"/>
        <end position="39"/>
    </location>
</feature>
<reference evidence="7 8" key="1">
    <citation type="submission" date="2022-01" db="EMBL/GenBank/DDBJ databases">
        <authorList>
            <person name="Won M."/>
            <person name="Kim S.-J."/>
            <person name="Kwon S.-W."/>
        </authorList>
    </citation>
    <scope>NUCLEOTIDE SEQUENCE [LARGE SCALE GENOMIC DNA]</scope>
    <source>
        <strain evidence="7 8">KCTC 23505</strain>
    </source>
</reference>
<evidence type="ECO:0000259" key="6">
    <source>
        <dbReference type="Pfam" id="PF01343"/>
    </source>
</evidence>
<evidence type="ECO:0000256" key="2">
    <source>
        <dbReference type="ARBA" id="ARBA00022670"/>
    </source>
</evidence>
<dbReference type="Gene3D" id="3.90.226.10">
    <property type="entry name" value="2-enoyl-CoA Hydratase, Chain A, domain 1"/>
    <property type="match status" value="2"/>
</dbReference>
<dbReference type="Proteomes" id="UP001521209">
    <property type="component" value="Unassembled WGS sequence"/>
</dbReference>
<dbReference type="PANTHER" id="PTHR33209">
    <property type="entry name" value="PROTEASE 4"/>
    <property type="match status" value="1"/>
</dbReference>
<protein>
    <submittedName>
        <fullName evidence="7">S49 family peptidase</fullName>
    </submittedName>
</protein>
<feature type="domain" description="Peptidase S49" evidence="6">
    <location>
        <begin position="135"/>
        <end position="282"/>
    </location>
</feature>
<dbReference type="PIRSF" id="PIRSF001217">
    <property type="entry name" value="Protease_4_SppA"/>
    <property type="match status" value="1"/>
</dbReference>
<keyword evidence="5" id="KW-0472">Membrane</keyword>
<dbReference type="InterPro" id="IPR047217">
    <property type="entry name" value="S49_SppA_67K_type_N"/>
</dbReference>
<dbReference type="InterPro" id="IPR004634">
    <property type="entry name" value="Pept_S49_pIV"/>
</dbReference>
<evidence type="ECO:0000256" key="1">
    <source>
        <dbReference type="ARBA" id="ARBA00008683"/>
    </source>
</evidence>
<dbReference type="InterPro" id="IPR047272">
    <property type="entry name" value="S49_SppA_C"/>
</dbReference>
<keyword evidence="2" id="KW-0645">Protease</keyword>